<proteinExistence type="predicted"/>
<dbReference type="HOGENOM" id="CLU_2161606_0_0_1"/>
<gene>
    <name evidence="1" type="primary">GLEAN_10014</name>
    <name evidence="1" type="ORF">TcasGA2_TC010014</name>
</gene>
<sequence length="111" mass="12944">MATIDGPPSQTIKRDCNETFRVSLLPSAMTVADEILEGCLARSSFEKERQTAECVKNEIRPIKSSEKKNRFGLHYTRNLLPNLRFHTNAQRMKRMCRETQFMQITKRIIKI</sequence>
<evidence type="ECO:0000313" key="2">
    <source>
        <dbReference type="Proteomes" id="UP000007266"/>
    </source>
</evidence>
<evidence type="ECO:0000313" key="1">
    <source>
        <dbReference type="EMBL" id="EFA07040.1"/>
    </source>
</evidence>
<dbReference type="AlphaFoldDB" id="D6WRA2"/>
<dbReference type="Proteomes" id="UP000007266">
    <property type="component" value="Linkage group 7"/>
</dbReference>
<reference evidence="1 2" key="2">
    <citation type="journal article" date="2010" name="Nucleic Acids Res.">
        <title>BeetleBase in 2010: revisions to provide comprehensive genomic information for Tribolium castaneum.</title>
        <authorList>
            <person name="Kim H.S."/>
            <person name="Murphy T."/>
            <person name="Xia J."/>
            <person name="Caragea D."/>
            <person name="Park Y."/>
            <person name="Beeman R.W."/>
            <person name="Lorenzen M.D."/>
            <person name="Butcher S."/>
            <person name="Manak J.R."/>
            <person name="Brown S.J."/>
        </authorList>
    </citation>
    <scope>GENOME REANNOTATION</scope>
    <source>
        <strain evidence="1 2">Georgia GA2</strain>
    </source>
</reference>
<dbReference type="EMBL" id="KQ971354">
    <property type="protein sequence ID" value="EFA07040.1"/>
    <property type="molecule type" value="Genomic_DNA"/>
</dbReference>
<reference evidence="1 2" key="1">
    <citation type="journal article" date="2008" name="Nature">
        <title>The genome of the model beetle and pest Tribolium castaneum.</title>
        <authorList>
            <consortium name="Tribolium Genome Sequencing Consortium"/>
            <person name="Richards S."/>
            <person name="Gibbs R.A."/>
            <person name="Weinstock G.M."/>
            <person name="Brown S.J."/>
            <person name="Denell R."/>
            <person name="Beeman R.W."/>
            <person name="Gibbs R."/>
            <person name="Beeman R.W."/>
            <person name="Brown S.J."/>
            <person name="Bucher G."/>
            <person name="Friedrich M."/>
            <person name="Grimmelikhuijzen C.J."/>
            <person name="Klingler M."/>
            <person name="Lorenzen M."/>
            <person name="Richards S."/>
            <person name="Roth S."/>
            <person name="Schroder R."/>
            <person name="Tautz D."/>
            <person name="Zdobnov E.M."/>
            <person name="Muzny D."/>
            <person name="Gibbs R.A."/>
            <person name="Weinstock G.M."/>
            <person name="Attaway T."/>
            <person name="Bell S."/>
            <person name="Buhay C.J."/>
            <person name="Chandrabose M.N."/>
            <person name="Chavez D."/>
            <person name="Clerk-Blankenburg K.P."/>
            <person name="Cree A."/>
            <person name="Dao M."/>
            <person name="Davis C."/>
            <person name="Chacko J."/>
            <person name="Dinh H."/>
            <person name="Dugan-Rocha S."/>
            <person name="Fowler G."/>
            <person name="Garner T.T."/>
            <person name="Garnes J."/>
            <person name="Gnirke A."/>
            <person name="Hawes A."/>
            <person name="Hernandez J."/>
            <person name="Hines S."/>
            <person name="Holder M."/>
            <person name="Hume J."/>
            <person name="Jhangiani S.N."/>
            <person name="Joshi V."/>
            <person name="Khan Z.M."/>
            <person name="Jackson L."/>
            <person name="Kovar C."/>
            <person name="Kowis A."/>
            <person name="Lee S."/>
            <person name="Lewis L.R."/>
            <person name="Margolis J."/>
            <person name="Morgan M."/>
            <person name="Nazareth L.V."/>
            <person name="Nguyen N."/>
            <person name="Okwuonu G."/>
            <person name="Parker D."/>
            <person name="Richards S."/>
            <person name="Ruiz S.J."/>
            <person name="Santibanez J."/>
            <person name="Savard J."/>
            <person name="Scherer S.E."/>
            <person name="Schneider B."/>
            <person name="Sodergren E."/>
            <person name="Tautz D."/>
            <person name="Vattahil S."/>
            <person name="Villasana D."/>
            <person name="White C.S."/>
            <person name="Wright R."/>
            <person name="Park Y."/>
            <person name="Beeman R.W."/>
            <person name="Lord J."/>
            <person name="Oppert B."/>
            <person name="Lorenzen M."/>
            <person name="Brown S."/>
            <person name="Wang L."/>
            <person name="Savard J."/>
            <person name="Tautz D."/>
            <person name="Richards S."/>
            <person name="Weinstock G."/>
            <person name="Gibbs R.A."/>
            <person name="Liu Y."/>
            <person name="Worley K."/>
            <person name="Weinstock G."/>
            <person name="Elsik C.G."/>
            <person name="Reese J.T."/>
            <person name="Elhaik E."/>
            <person name="Landan G."/>
            <person name="Graur D."/>
            <person name="Arensburger P."/>
            <person name="Atkinson P."/>
            <person name="Beeman R.W."/>
            <person name="Beidler J."/>
            <person name="Brown S.J."/>
            <person name="Demuth J.P."/>
            <person name="Drury D.W."/>
            <person name="Du Y.Z."/>
            <person name="Fujiwara H."/>
            <person name="Lorenzen M."/>
            <person name="Maselli V."/>
            <person name="Osanai M."/>
            <person name="Park Y."/>
            <person name="Robertson H.M."/>
            <person name="Tu Z."/>
            <person name="Wang J.J."/>
            <person name="Wang S."/>
            <person name="Richards S."/>
            <person name="Song H."/>
            <person name="Zhang L."/>
            <person name="Sodergren E."/>
            <person name="Werner D."/>
            <person name="Stanke M."/>
            <person name="Morgenstern B."/>
            <person name="Solovyev V."/>
            <person name="Kosarev P."/>
            <person name="Brown G."/>
            <person name="Chen H.C."/>
            <person name="Ermolaeva O."/>
            <person name="Hlavina W."/>
            <person name="Kapustin Y."/>
            <person name="Kiryutin B."/>
            <person name="Kitts P."/>
            <person name="Maglott D."/>
            <person name="Pruitt K."/>
            <person name="Sapojnikov V."/>
            <person name="Souvorov A."/>
            <person name="Mackey A.J."/>
            <person name="Waterhouse R.M."/>
            <person name="Wyder S."/>
            <person name="Zdobnov E.M."/>
            <person name="Zdobnov E.M."/>
            <person name="Wyder S."/>
            <person name="Kriventseva E.V."/>
            <person name="Kadowaki T."/>
            <person name="Bork P."/>
            <person name="Aranda M."/>
            <person name="Bao R."/>
            <person name="Beermann A."/>
            <person name="Berns N."/>
            <person name="Bolognesi R."/>
            <person name="Bonneton F."/>
            <person name="Bopp D."/>
            <person name="Brown S.J."/>
            <person name="Bucher G."/>
            <person name="Butts T."/>
            <person name="Chaumot A."/>
            <person name="Denell R.E."/>
            <person name="Ferrier D.E."/>
            <person name="Friedrich M."/>
            <person name="Gordon C.M."/>
            <person name="Jindra M."/>
            <person name="Klingler M."/>
            <person name="Lan Q."/>
            <person name="Lattorff H.M."/>
            <person name="Laudet V."/>
            <person name="von Levetsow C."/>
            <person name="Liu Z."/>
            <person name="Lutz R."/>
            <person name="Lynch J.A."/>
            <person name="da Fonseca R.N."/>
            <person name="Posnien N."/>
            <person name="Reuter R."/>
            <person name="Roth S."/>
            <person name="Savard J."/>
            <person name="Schinko J.B."/>
            <person name="Schmitt C."/>
            <person name="Schoppmeier M."/>
            <person name="Schroder R."/>
            <person name="Shippy T.D."/>
            <person name="Simonnet F."/>
            <person name="Marques-Souza H."/>
            <person name="Tautz D."/>
            <person name="Tomoyasu Y."/>
            <person name="Trauner J."/>
            <person name="Van der Zee M."/>
            <person name="Vervoort M."/>
            <person name="Wittkopp N."/>
            <person name="Wimmer E.A."/>
            <person name="Yang X."/>
            <person name="Jones A.K."/>
            <person name="Sattelle D.B."/>
            <person name="Ebert P.R."/>
            <person name="Nelson D."/>
            <person name="Scott J.G."/>
            <person name="Beeman R.W."/>
            <person name="Muthukrishnan S."/>
            <person name="Kramer K.J."/>
            <person name="Arakane Y."/>
            <person name="Beeman R.W."/>
            <person name="Zhu Q."/>
            <person name="Hogenkamp D."/>
            <person name="Dixit R."/>
            <person name="Oppert B."/>
            <person name="Jiang H."/>
            <person name="Zou Z."/>
            <person name="Marshall J."/>
            <person name="Elpidina E."/>
            <person name="Vinokurov K."/>
            <person name="Oppert C."/>
            <person name="Zou Z."/>
            <person name="Evans J."/>
            <person name="Lu Z."/>
            <person name="Zhao P."/>
            <person name="Sumathipala N."/>
            <person name="Altincicek B."/>
            <person name="Vilcinskas A."/>
            <person name="Williams M."/>
            <person name="Hultmark D."/>
            <person name="Hetru C."/>
            <person name="Jiang H."/>
            <person name="Grimmelikhuijzen C.J."/>
            <person name="Hauser F."/>
            <person name="Cazzamali G."/>
            <person name="Williamson M."/>
            <person name="Park Y."/>
            <person name="Li B."/>
            <person name="Tanaka Y."/>
            <person name="Predel R."/>
            <person name="Neupert S."/>
            <person name="Schachtner J."/>
            <person name="Verleyen P."/>
            <person name="Raible F."/>
            <person name="Bork P."/>
            <person name="Friedrich M."/>
            <person name="Walden K.K."/>
            <person name="Robertson H.M."/>
            <person name="Angeli S."/>
            <person name="Foret S."/>
            <person name="Bucher G."/>
            <person name="Schuetz S."/>
            <person name="Maleszka R."/>
            <person name="Wimmer E.A."/>
            <person name="Beeman R.W."/>
            <person name="Lorenzen M."/>
            <person name="Tomoyasu Y."/>
            <person name="Miller S.C."/>
            <person name="Grossmann D."/>
            <person name="Bucher G."/>
        </authorList>
    </citation>
    <scope>NUCLEOTIDE SEQUENCE [LARGE SCALE GENOMIC DNA]</scope>
    <source>
        <strain evidence="1 2">Georgia GA2</strain>
    </source>
</reference>
<keyword evidence="2" id="KW-1185">Reference proteome</keyword>
<accession>D6WRA2</accession>
<name>D6WRA2_TRICA</name>
<organism evidence="1 2">
    <name type="scientific">Tribolium castaneum</name>
    <name type="common">Red flour beetle</name>
    <dbReference type="NCBI Taxonomy" id="7070"/>
    <lineage>
        <taxon>Eukaryota</taxon>
        <taxon>Metazoa</taxon>
        <taxon>Ecdysozoa</taxon>
        <taxon>Arthropoda</taxon>
        <taxon>Hexapoda</taxon>
        <taxon>Insecta</taxon>
        <taxon>Pterygota</taxon>
        <taxon>Neoptera</taxon>
        <taxon>Endopterygota</taxon>
        <taxon>Coleoptera</taxon>
        <taxon>Polyphaga</taxon>
        <taxon>Cucujiformia</taxon>
        <taxon>Tenebrionidae</taxon>
        <taxon>Tenebrionidae incertae sedis</taxon>
        <taxon>Tribolium</taxon>
    </lineage>
</organism>
<dbReference type="InParanoid" id="D6WRA2"/>
<protein>
    <submittedName>
        <fullName evidence="1">Uncharacterized protein</fullName>
    </submittedName>
</protein>